<comment type="caution">
    <text evidence="2">The sequence shown here is derived from an EMBL/GenBank/DDBJ whole genome shotgun (WGS) entry which is preliminary data.</text>
</comment>
<accession>A0A011NGI7</accession>
<dbReference type="EMBL" id="JFAX01000057">
    <property type="protein sequence ID" value="EXI63667.1"/>
    <property type="molecule type" value="Genomic_DNA"/>
</dbReference>
<feature type="region of interest" description="Disordered" evidence="1">
    <location>
        <begin position="1"/>
        <end position="96"/>
    </location>
</feature>
<dbReference type="STRING" id="1454001.AW08_03933"/>
<evidence type="ECO:0000313" key="3">
    <source>
        <dbReference type="Proteomes" id="UP000020218"/>
    </source>
</evidence>
<feature type="region of interest" description="Disordered" evidence="1">
    <location>
        <begin position="198"/>
        <end position="257"/>
    </location>
</feature>
<feature type="compositionally biased region" description="Low complexity" evidence="1">
    <location>
        <begin position="236"/>
        <end position="257"/>
    </location>
</feature>
<organism evidence="2 3">
    <name type="scientific">Candidatus Accumulibacter adjunctus</name>
    <dbReference type="NCBI Taxonomy" id="1454001"/>
    <lineage>
        <taxon>Bacteria</taxon>
        <taxon>Pseudomonadati</taxon>
        <taxon>Pseudomonadota</taxon>
        <taxon>Betaproteobacteria</taxon>
        <taxon>Candidatus Accumulibacter</taxon>
    </lineage>
</organism>
<reference evidence="2" key="1">
    <citation type="submission" date="2014-02" db="EMBL/GenBank/DDBJ databases">
        <title>Expanding our view of genomic diversity in Candidatus Accumulibacter clades.</title>
        <authorList>
            <person name="Skennerton C.T."/>
            <person name="Barr J.J."/>
            <person name="Slater F.R."/>
            <person name="Bond P.L."/>
            <person name="Tyson G.W."/>
        </authorList>
    </citation>
    <scope>NUCLEOTIDE SEQUENCE [LARGE SCALE GENOMIC DNA]</scope>
</reference>
<feature type="compositionally biased region" description="Low complexity" evidence="1">
    <location>
        <begin position="214"/>
        <end position="226"/>
    </location>
</feature>
<name>A0A011NGI7_9PROT</name>
<keyword evidence="3" id="KW-1185">Reference proteome</keyword>
<evidence type="ECO:0000313" key="2">
    <source>
        <dbReference type="EMBL" id="EXI63667.1"/>
    </source>
</evidence>
<dbReference type="Proteomes" id="UP000020218">
    <property type="component" value="Unassembled WGS sequence"/>
</dbReference>
<dbReference type="AlphaFoldDB" id="A0A011NGI7"/>
<proteinExistence type="predicted"/>
<protein>
    <submittedName>
        <fullName evidence="2">Uncharacterized protein</fullName>
    </submittedName>
</protein>
<evidence type="ECO:0000256" key="1">
    <source>
        <dbReference type="SAM" id="MobiDB-lite"/>
    </source>
</evidence>
<sequence>MGRTTESRRRLRWLNERSGAAAHRQRCEFPRSENAAGPSLFHKSGPPVADGRAPAPRYGAAEQRGDGAATRCDRPVASGADRGRSGAGGAPGANVSTVGCVRGAARGTFRPPALVAEPKAGSTGAVTRAAPQQPLPAPIVAGRSRACAIPAAFPVLAKECSASASACSHSPAMDRTCVPLVASQRIDPGRLAIAAVSKIRQRGFPRPDERRPNGSSTGSGRGSSASELPATPIAIRATRSSAKSSGGRSSARSTATVGAVRAARRCSRACRPSSRGRQACPPCVASICCRRSAARCRPASSASTPQASSTRASTCSAGVNACPLARNCA</sequence>
<gene>
    <name evidence="2" type="ORF">AW08_03933</name>
</gene>